<name>A0A9Q5VCK5_PISSA</name>
<keyword evidence="5" id="KW-1185">Reference proteome</keyword>
<keyword evidence="2" id="KW-0472">Membrane</keyword>
<sequence length="96" mass="10773">MGRLFNKENPADLKSSGYFSTEPRGQSHHSVIVIVMAMISIFVMTRVICSIITWMIHSAPLTFIFTMLISFFAAPYVFIVIIIVAFFIGILVKTPS</sequence>
<dbReference type="RefSeq" id="WP_032126227.1">
    <property type="nucleotide sequence ID" value="NZ_CP012413.1"/>
</dbReference>
<proteinExistence type="predicted"/>
<dbReference type="AlphaFoldDB" id="A0A9Q5VCK5"/>
<feature type="compositionally biased region" description="Basic and acidic residues" evidence="1">
    <location>
        <begin position="1"/>
        <end position="11"/>
    </location>
</feature>
<dbReference type="Proteomes" id="UP000422232">
    <property type="component" value="Chromosome"/>
</dbReference>
<feature type="transmembrane region" description="Helical" evidence="2">
    <location>
        <begin position="63"/>
        <end position="92"/>
    </location>
</feature>
<evidence type="ECO:0000313" key="3">
    <source>
        <dbReference type="EMBL" id="QGO04754.1"/>
    </source>
</evidence>
<reference evidence="3 5" key="1">
    <citation type="submission" date="2019-04" db="EMBL/GenBank/DDBJ databases">
        <title>Complete genome sequencing of Piscirickettsia salmonis strain Psal-009.</title>
        <authorList>
            <person name="Schober I."/>
            <person name="Bunk B."/>
            <person name="Sproer C."/>
            <person name="Carril G.P."/>
            <person name="Riedel T."/>
            <person name="Flores-Herrera P.A."/>
            <person name="Nourdin-Galindo G."/>
            <person name="Marshall S.H."/>
            <person name="Overmann J."/>
        </authorList>
    </citation>
    <scope>NUCLEOTIDE SEQUENCE [LARGE SCALE GENOMIC DNA]</scope>
    <source>
        <strain evidence="3 5">Psal-009</strain>
        <plasmid evidence="4 5">unnamed1</plasmid>
    </source>
</reference>
<organism evidence="3 5">
    <name type="scientific">Piscirickettsia salmonis</name>
    <dbReference type="NCBI Taxonomy" id="1238"/>
    <lineage>
        <taxon>Bacteria</taxon>
        <taxon>Pseudomonadati</taxon>
        <taxon>Pseudomonadota</taxon>
        <taxon>Gammaproteobacteria</taxon>
        <taxon>Thiotrichales</taxon>
        <taxon>Piscirickettsiaceae</taxon>
        <taxon>Piscirickettsia</taxon>
    </lineage>
</organism>
<evidence type="ECO:0000256" key="2">
    <source>
        <dbReference type="SAM" id="Phobius"/>
    </source>
</evidence>
<evidence type="ECO:0000313" key="5">
    <source>
        <dbReference type="Proteomes" id="UP000422232"/>
    </source>
</evidence>
<evidence type="ECO:0000256" key="1">
    <source>
        <dbReference type="SAM" id="MobiDB-lite"/>
    </source>
</evidence>
<keyword evidence="4" id="KW-0614">Plasmid</keyword>
<geneLocation type="plasmid" evidence="4 5">
    <name>unnamed1</name>
</geneLocation>
<dbReference type="Proteomes" id="UP000422232">
    <property type="component" value="Plasmid unnamed1"/>
</dbReference>
<keyword evidence="2" id="KW-1133">Transmembrane helix</keyword>
<accession>A0A9Q5VCK5</accession>
<dbReference type="EMBL" id="CP038908">
    <property type="protein sequence ID" value="QGO04754.1"/>
    <property type="molecule type" value="Genomic_DNA"/>
</dbReference>
<evidence type="ECO:0000313" key="4">
    <source>
        <dbReference type="EMBL" id="QGO07623.1"/>
    </source>
</evidence>
<feature type="transmembrane region" description="Helical" evidence="2">
    <location>
        <begin position="31"/>
        <end position="57"/>
    </location>
</feature>
<protein>
    <submittedName>
        <fullName evidence="3">Uncharacterized protein</fullName>
    </submittedName>
</protein>
<gene>
    <name evidence="3" type="ORF">Psal009_00626</name>
    <name evidence="4" type="ORF">Psal009_03582</name>
</gene>
<dbReference type="EMBL" id="CP038909">
    <property type="protein sequence ID" value="QGO07623.1"/>
    <property type="molecule type" value="Genomic_DNA"/>
</dbReference>
<feature type="region of interest" description="Disordered" evidence="1">
    <location>
        <begin position="1"/>
        <end position="25"/>
    </location>
</feature>
<dbReference type="GeneID" id="66739572"/>
<keyword evidence="2" id="KW-0812">Transmembrane</keyword>